<keyword evidence="2" id="KW-0677">Repeat</keyword>
<dbReference type="Pfam" id="PF00931">
    <property type="entry name" value="NB-ARC"/>
    <property type="match status" value="1"/>
</dbReference>
<dbReference type="InterPro" id="IPR002182">
    <property type="entry name" value="NB-ARC"/>
</dbReference>
<feature type="domain" description="TIR" evidence="3">
    <location>
        <begin position="22"/>
        <end position="191"/>
    </location>
</feature>
<name>A0A0S3SVZ2_PHAAN</name>
<dbReference type="EMBL" id="AP015042">
    <property type="protein sequence ID" value="BAT97008.1"/>
    <property type="molecule type" value="Genomic_DNA"/>
</dbReference>
<dbReference type="GO" id="GO:0007165">
    <property type="term" value="P:signal transduction"/>
    <property type="evidence" value="ECO:0007669"/>
    <property type="project" value="InterPro"/>
</dbReference>
<dbReference type="Gene3D" id="1.10.8.430">
    <property type="entry name" value="Helical domain of apoptotic protease-activating factors"/>
    <property type="match status" value="1"/>
</dbReference>
<dbReference type="GO" id="GO:0043531">
    <property type="term" value="F:ADP binding"/>
    <property type="evidence" value="ECO:0007669"/>
    <property type="project" value="InterPro"/>
</dbReference>
<evidence type="ECO:0000256" key="1">
    <source>
        <dbReference type="ARBA" id="ARBA00022614"/>
    </source>
</evidence>
<evidence type="ECO:0000313" key="4">
    <source>
        <dbReference type="EMBL" id="BAT97008.1"/>
    </source>
</evidence>
<dbReference type="SUPFAM" id="SSF52058">
    <property type="entry name" value="L domain-like"/>
    <property type="match status" value="1"/>
</dbReference>
<reference evidence="4 5" key="1">
    <citation type="journal article" date="2015" name="Sci. Rep.">
        <title>The power of single molecule real-time sequencing technology in the de novo assembly of a eukaryotic genome.</title>
        <authorList>
            <person name="Sakai H."/>
            <person name="Naito K."/>
            <person name="Ogiso-Tanaka E."/>
            <person name="Takahashi Y."/>
            <person name="Iseki K."/>
            <person name="Muto C."/>
            <person name="Satou K."/>
            <person name="Teruya K."/>
            <person name="Shiroma A."/>
            <person name="Shimoji M."/>
            <person name="Hirano T."/>
            <person name="Itoh T."/>
            <person name="Kaga A."/>
            <person name="Tomooka N."/>
        </authorList>
    </citation>
    <scope>NUCLEOTIDE SEQUENCE [LARGE SCALE GENOMIC DNA]</scope>
    <source>
        <strain evidence="5">cv. Shumari</strain>
    </source>
</reference>
<dbReference type="PROSITE" id="PS50104">
    <property type="entry name" value="TIR"/>
    <property type="match status" value="1"/>
</dbReference>
<dbReference type="Pfam" id="PF01582">
    <property type="entry name" value="TIR"/>
    <property type="match status" value="1"/>
</dbReference>
<dbReference type="InterPro" id="IPR032675">
    <property type="entry name" value="LRR_dom_sf"/>
</dbReference>
<dbReference type="SUPFAM" id="SSF52540">
    <property type="entry name" value="P-loop containing nucleoside triphosphate hydrolases"/>
    <property type="match status" value="1"/>
</dbReference>
<dbReference type="GO" id="GO:0006952">
    <property type="term" value="P:defense response"/>
    <property type="evidence" value="ECO:0007669"/>
    <property type="project" value="InterPro"/>
</dbReference>
<sequence length="742" mass="85677">MEFASSSLSSSSSSFLTSEPHFIHDVFINFGGEDIGRRFVSHLHSVLLQSQVKTFISQENLHEGMKLEEQMRAIRHTKITIIVLSKSYTESPCCLLVLEKIIECHETFGQIVLPVFYEIDPLDVRHQKDDFGKALEDTARRSYSGEQLQHAPSRWSSALNRVAGMTGWDDTDFRHDAELVERIVSRVKTLLDYKDLFITEYPVGLESRVKDVIKCIKNQSTKVYMIGILGMRGSGKTTIAKAIYNRIYREFIAKSFIENITYAWHAENKDERYVALQEKLLSDFLKFKLEVKRVGMRRTMIENSFSRKKLLIVLDDVNQIGQLENLWGSLRRFGQGTVIIITTRNASLLNRLKVNYAYETHRLNENESLELFSWRAFREAKPRNKWSLLARNVVVCCGGLPLALQFLGSCLCDRTIEVWESVLLKLQRIPPNEQLLNLLKISFDNLPDTEKDIFLDVCCFFIGKERDYVTEILNGCGLHADIGITFLIERGLIKVERNNKFQIHPLLQAMGRGIIFQECPEEPGERSRLWSQDVKYVLKENTGTEAIEGLSLKLHSTTRACFKAHAFKKMKRLRLLRLYNVQLTGDYGNISEQLRWICWRGFPYKHIPSNFQLQNVIAMDLKYSHLQLLWKQPLWKQPQVLERLKFLNISHSKYLKETPDFSRLPSLEQLILKDCPSLLKVHQSIGDLSNILLINLKDCTSLRYLPREIYKLTSLKTLILSGCSKLGSIDITQVKSLVTIIT</sequence>
<dbReference type="Gene3D" id="3.40.50.300">
    <property type="entry name" value="P-loop containing nucleotide triphosphate hydrolases"/>
    <property type="match status" value="1"/>
</dbReference>
<organism evidence="4 5">
    <name type="scientific">Vigna angularis var. angularis</name>
    <dbReference type="NCBI Taxonomy" id="157739"/>
    <lineage>
        <taxon>Eukaryota</taxon>
        <taxon>Viridiplantae</taxon>
        <taxon>Streptophyta</taxon>
        <taxon>Embryophyta</taxon>
        <taxon>Tracheophyta</taxon>
        <taxon>Spermatophyta</taxon>
        <taxon>Magnoliopsida</taxon>
        <taxon>eudicotyledons</taxon>
        <taxon>Gunneridae</taxon>
        <taxon>Pentapetalae</taxon>
        <taxon>rosids</taxon>
        <taxon>fabids</taxon>
        <taxon>Fabales</taxon>
        <taxon>Fabaceae</taxon>
        <taxon>Papilionoideae</taxon>
        <taxon>50 kb inversion clade</taxon>
        <taxon>NPAAA clade</taxon>
        <taxon>indigoferoid/millettioid clade</taxon>
        <taxon>Phaseoleae</taxon>
        <taxon>Vigna</taxon>
    </lineage>
</organism>
<evidence type="ECO:0000259" key="3">
    <source>
        <dbReference type="PROSITE" id="PS50104"/>
    </source>
</evidence>
<protein>
    <recommendedName>
        <fullName evidence="3">TIR domain-containing protein</fullName>
    </recommendedName>
</protein>
<evidence type="ECO:0000256" key="2">
    <source>
        <dbReference type="ARBA" id="ARBA00022737"/>
    </source>
</evidence>
<dbReference type="InterPro" id="IPR044974">
    <property type="entry name" value="Disease_R_plants"/>
</dbReference>
<dbReference type="SUPFAM" id="SSF52200">
    <property type="entry name" value="Toll/Interleukin receptor TIR domain"/>
    <property type="match status" value="1"/>
</dbReference>
<dbReference type="OrthoDB" id="1936883at2759"/>
<dbReference type="Pfam" id="PF23282">
    <property type="entry name" value="WHD_ROQ1"/>
    <property type="match status" value="1"/>
</dbReference>
<proteinExistence type="predicted"/>
<gene>
    <name evidence="4" type="primary">Vigan.09G034800</name>
    <name evidence="4" type="ORF">VIGAN_09034800</name>
</gene>
<dbReference type="InterPro" id="IPR058192">
    <property type="entry name" value="WHD_ROQ1-like"/>
</dbReference>
<dbReference type="InterPro" id="IPR042197">
    <property type="entry name" value="Apaf_helical"/>
</dbReference>
<dbReference type="AlphaFoldDB" id="A0A0S3SVZ2"/>
<accession>A0A0S3SVZ2</accession>
<keyword evidence="5" id="KW-1185">Reference proteome</keyword>
<dbReference type="Gene3D" id="3.40.50.10140">
    <property type="entry name" value="Toll/interleukin-1 receptor homology (TIR) domain"/>
    <property type="match status" value="1"/>
</dbReference>
<dbReference type="Proteomes" id="UP000291084">
    <property type="component" value="Chromosome 9"/>
</dbReference>
<dbReference type="Gene3D" id="3.80.10.10">
    <property type="entry name" value="Ribonuclease Inhibitor"/>
    <property type="match status" value="1"/>
</dbReference>
<keyword evidence="1" id="KW-0433">Leucine-rich repeat</keyword>
<dbReference type="SMART" id="SM00255">
    <property type="entry name" value="TIR"/>
    <property type="match status" value="1"/>
</dbReference>
<dbReference type="InterPro" id="IPR027417">
    <property type="entry name" value="P-loop_NTPase"/>
</dbReference>
<dbReference type="PANTHER" id="PTHR11017">
    <property type="entry name" value="LEUCINE-RICH REPEAT-CONTAINING PROTEIN"/>
    <property type="match status" value="1"/>
</dbReference>
<evidence type="ECO:0000313" key="5">
    <source>
        <dbReference type="Proteomes" id="UP000291084"/>
    </source>
</evidence>
<dbReference type="InterPro" id="IPR000157">
    <property type="entry name" value="TIR_dom"/>
</dbReference>
<dbReference type="InterPro" id="IPR035897">
    <property type="entry name" value="Toll_tir_struct_dom_sf"/>
</dbReference>
<dbReference type="PANTHER" id="PTHR11017:SF560">
    <property type="entry name" value="RESISTANCE PROTEIN (TIR-NBS-LRR CLASS), PUTATIVE-RELATED"/>
    <property type="match status" value="1"/>
</dbReference>
<dbReference type="PRINTS" id="PR00364">
    <property type="entry name" value="DISEASERSIST"/>
</dbReference>